<dbReference type="PANTHER" id="PTHR10211">
    <property type="entry name" value="DEOXYRIBODIPYRIMIDINE PHOTOLYASE"/>
    <property type="match status" value="1"/>
</dbReference>
<evidence type="ECO:0000256" key="3">
    <source>
        <dbReference type="ARBA" id="ARBA00013149"/>
    </source>
</evidence>
<comment type="cofactor">
    <cofactor evidence="1">
        <name>FAD</name>
        <dbReference type="ChEBI" id="CHEBI:57692"/>
    </cofactor>
</comment>
<evidence type="ECO:0000256" key="10">
    <source>
        <dbReference type="ARBA" id="ARBA00023239"/>
    </source>
</evidence>
<evidence type="ECO:0000259" key="13">
    <source>
        <dbReference type="PROSITE" id="PS51645"/>
    </source>
</evidence>
<dbReference type="PROSITE" id="PS51645">
    <property type="entry name" value="PHR_CRY_ALPHA_BETA"/>
    <property type="match status" value="1"/>
</dbReference>
<evidence type="ECO:0000256" key="12">
    <source>
        <dbReference type="ARBA" id="ARBA00033999"/>
    </source>
</evidence>
<evidence type="ECO:0000256" key="11">
    <source>
        <dbReference type="ARBA" id="ARBA00031671"/>
    </source>
</evidence>
<reference evidence="14" key="2">
    <citation type="journal article" date="2021" name="PeerJ">
        <title>Extensive microbial diversity within the chicken gut microbiome revealed by metagenomics and culture.</title>
        <authorList>
            <person name="Gilroy R."/>
            <person name="Ravi A."/>
            <person name="Getino M."/>
            <person name="Pursley I."/>
            <person name="Horton D.L."/>
            <person name="Alikhan N.F."/>
            <person name="Baker D."/>
            <person name="Gharbi K."/>
            <person name="Hall N."/>
            <person name="Watson M."/>
            <person name="Adriaenssens E.M."/>
            <person name="Foster-Nyarko E."/>
            <person name="Jarju S."/>
            <person name="Secka A."/>
            <person name="Antonio M."/>
            <person name="Oren A."/>
            <person name="Chaudhuri R.R."/>
            <person name="La Ragione R."/>
            <person name="Hildebrand F."/>
            <person name="Pallen M.J."/>
        </authorList>
    </citation>
    <scope>NUCLEOTIDE SEQUENCE</scope>
    <source>
        <strain evidence="14">CHK154-7741</strain>
    </source>
</reference>
<dbReference type="GO" id="GO:0003904">
    <property type="term" value="F:deoxyribodipyrimidine photo-lyase activity"/>
    <property type="evidence" value="ECO:0007669"/>
    <property type="project" value="UniProtKB-EC"/>
</dbReference>
<comment type="similarity">
    <text evidence="2">Belongs to the DNA photolyase class-2 family.</text>
</comment>
<keyword evidence="5" id="KW-0285">Flavoprotein</keyword>
<dbReference type="PANTHER" id="PTHR10211:SF0">
    <property type="entry name" value="DEOXYRIBODIPYRIMIDINE PHOTO-LYASE"/>
    <property type="match status" value="1"/>
</dbReference>
<dbReference type="SUPFAM" id="SSF52425">
    <property type="entry name" value="Cryptochrome/photolyase, N-terminal domain"/>
    <property type="match status" value="1"/>
</dbReference>
<keyword evidence="8" id="KW-0238">DNA-binding</keyword>
<dbReference type="EC" id="4.1.99.3" evidence="3"/>
<gene>
    <name evidence="14" type="ORF">IAD26_02015</name>
</gene>
<dbReference type="Proteomes" id="UP000886748">
    <property type="component" value="Unassembled WGS sequence"/>
</dbReference>
<dbReference type="GO" id="GO:0000719">
    <property type="term" value="P:photoreactive repair"/>
    <property type="evidence" value="ECO:0007669"/>
    <property type="project" value="TreeGrafter"/>
</dbReference>
<comment type="catalytic activity">
    <reaction evidence="12">
        <text>cyclobutadipyrimidine (in DNA) = 2 pyrimidine residues (in DNA).</text>
        <dbReference type="EC" id="4.1.99.3"/>
    </reaction>
</comment>
<dbReference type="Gene3D" id="1.25.40.80">
    <property type="match status" value="2"/>
</dbReference>
<accession>A0A9D1MYM6</accession>
<dbReference type="EMBL" id="DVOD01000014">
    <property type="protein sequence ID" value="HIU91892.1"/>
    <property type="molecule type" value="Genomic_DNA"/>
</dbReference>
<keyword evidence="9" id="KW-0234">DNA repair</keyword>
<sequence>MNRIIKNTILQYIPSEIAEEKEINPARIFAYNNNEIKNKTAVYVTEREIRAKDNFALQFAIKKSKEMQMQLRIIHPQNNYNKDFSDIKNKFIQNRLEEAKLDFEKTGLKLEIFKDDWPKLLQYLKKIDTGLLIIDFDPILDRSFLKNAPFKVLEIDGHNIIPSRFVSDKQEYNAATLRRKIYFNISEFLTDFAETSNIKNEADTVLEQFLSEKLPFYAQLKNDPSKNMTSNLSAYINYGFISSQRIALKVLNAECDDINKEVFLEELIVRKELADNFCLYCRNYKTFECTPQWAQQTLKAHQHDLRSHLYTLENLEQAKTYDSLWNATQIQLMEKGKIHGYLRMYWAKKILQWSATPDEALKTAIYLNDKYGFDAPSANGYTGILWAIGGLHDRAFQDSMVTGKIRIMTDKSIKTKYDIQNYINSFASPTNDF</sequence>
<reference evidence="14" key="1">
    <citation type="submission" date="2020-10" db="EMBL/GenBank/DDBJ databases">
        <authorList>
            <person name="Gilroy R."/>
        </authorList>
    </citation>
    <scope>NUCLEOTIDE SEQUENCE</scope>
    <source>
        <strain evidence="14">CHK154-7741</strain>
    </source>
</reference>
<keyword evidence="10" id="KW-0456">Lyase</keyword>
<dbReference type="AlphaFoldDB" id="A0A9D1MYM6"/>
<evidence type="ECO:0000256" key="2">
    <source>
        <dbReference type="ARBA" id="ARBA00006409"/>
    </source>
</evidence>
<evidence type="ECO:0000256" key="6">
    <source>
        <dbReference type="ARBA" id="ARBA00022763"/>
    </source>
</evidence>
<evidence type="ECO:0000256" key="4">
    <source>
        <dbReference type="ARBA" id="ARBA00014046"/>
    </source>
</evidence>
<evidence type="ECO:0000313" key="15">
    <source>
        <dbReference type="Proteomes" id="UP000886748"/>
    </source>
</evidence>
<feature type="domain" description="Photolyase/cryptochrome alpha/beta" evidence="13">
    <location>
        <begin position="39"/>
        <end position="163"/>
    </location>
</feature>
<evidence type="ECO:0000256" key="8">
    <source>
        <dbReference type="ARBA" id="ARBA00023125"/>
    </source>
</evidence>
<keyword evidence="6" id="KW-0227">DNA damage</keyword>
<evidence type="ECO:0000256" key="9">
    <source>
        <dbReference type="ARBA" id="ARBA00023204"/>
    </source>
</evidence>
<evidence type="ECO:0000313" key="14">
    <source>
        <dbReference type="EMBL" id="HIU91892.1"/>
    </source>
</evidence>
<protein>
    <recommendedName>
        <fullName evidence="4">Deoxyribodipyrimidine photo-lyase</fullName>
        <ecNumber evidence="3">4.1.99.3</ecNumber>
    </recommendedName>
    <alternativeName>
        <fullName evidence="11">DNA photolyase</fullName>
    </alternativeName>
</protein>
<keyword evidence="7" id="KW-0274">FAD</keyword>
<proteinExistence type="inferred from homology"/>
<dbReference type="GO" id="GO:0003677">
    <property type="term" value="F:DNA binding"/>
    <property type="evidence" value="ECO:0007669"/>
    <property type="project" value="UniProtKB-KW"/>
</dbReference>
<dbReference type="Gene3D" id="1.10.579.10">
    <property type="entry name" value="DNA Cyclobutane Dipyrimidine Photolyase, subunit A, domain 3"/>
    <property type="match status" value="1"/>
</dbReference>
<dbReference type="InterPro" id="IPR036134">
    <property type="entry name" value="Crypto/Photolyase_FAD-like_sf"/>
</dbReference>
<evidence type="ECO:0000256" key="7">
    <source>
        <dbReference type="ARBA" id="ARBA00022827"/>
    </source>
</evidence>
<dbReference type="InterPro" id="IPR036155">
    <property type="entry name" value="Crypto/Photolyase_N_sf"/>
</dbReference>
<dbReference type="InterPro" id="IPR052219">
    <property type="entry name" value="Photolyase_Class-2"/>
</dbReference>
<dbReference type="Gene3D" id="3.40.50.620">
    <property type="entry name" value="HUPs"/>
    <property type="match status" value="1"/>
</dbReference>
<evidence type="ECO:0000256" key="5">
    <source>
        <dbReference type="ARBA" id="ARBA00022630"/>
    </source>
</evidence>
<dbReference type="FunFam" id="1.10.579.10:FF:000002">
    <property type="entry name" value="Deoxyribodipyrimidine photolyase"/>
    <property type="match status" value="1"/>
</dbReference>
<comment type="caution">
    <text evidence="14">The sequence shown here is derived from an EMBL/GenBank/DDBJ whole genome shotgun (WGS) entry which is preliminary data.</text>
</comment>
<evidence type="ECO:0000256" key="1">
    <source>
        <dbReference type="ARBA" id="ARBA00001974"/>
    </source>
</evidence>
<dbReference type="InterPro" id="IPR006050">
    <property type="entry name" value="DNA_photolyase_N"/>
</dbReference>
<dbReference type="SUPFAM" id="SSF48173">
    <property type="entry name" value="Cryptochrome/photolyase FAD-binding domain"/>
    <property type="match status" value="1"/>
</dbReference>
<dbReference type="InterPro" id="IPR014729">
    <property type="entry name" value="Rossmann-like_a/b/a_fold"/>
</dbReference>
<organism evidence="14 15">
    <name type="scientific">Candidatus Limenecus avicola</name>
    <dbReference type="NCBI Taxonomy" id="2840847"/>
    <lineage>
        <taxon>Bacteria</taxon>
        <taxon>Bacillati</taxon>
        <taxon>Bacillota</taxon>
        <taxon>Clostridia</taxon>
        <taxon>Eubacteriales</taxon>
        <taxon>Clostridiaceae</taxon>
        <taxon>Clostridiaceae incertae sedis</taxon>
        <taxon>Candidatus Limenecus</taxon>
    </lineage>
</organism>
<name>A0A9D1MYM6_9CLOT</name>